<keyword evidence="2" id="KW-0732">Signal</keyword>
<evidence type="ECO:0000313" key="3">
    <source>
        <dbReference type="EMBL" id="CAL8126520.1"/>
    </source>
</evidence>
<dbReference type="Proteomes" id="UP001642540">
    <property type="component" value="Unassembled WGS sequence"/>
</dbReference>
<evidence type="ECO:0000256" key="2">
    <source>
        <dbReference type="SAM" id="SignalP"/>
    </source>
</evidence>
<reference evidence="3 4" key="1">
    <citation type="submission" date="2024-08" db="EMBL/GenBank/DDBJ databases">
        <authorList>
            <person name="Cucini C."/>
            <person name="Frati F."/>
        </authorList>
    </citation>
    <scope>NUCLEOTIDE SEQUENCE [LARGE SCALE GENOMIC DNA]</scope>
</reference>
<sequence length="161" mass="18760">MTSWKQAVHVLVLLLGVIAVFNGAEAGGSKGTHLNIRPPRLRDYIKIRNDIIEKPDKRKRLRTEVIAGANKFVVKVPNPPIVLHHVLDYWPYHRVYKTSFLGIINYIHKILWLGYKVLWILFDMVLILVRILLQVGTIGNLRHSYDELSKPSPWNYHEDDY</sequence>
<keyword evidence="1" id="KW-0812">Transmembrane</keyword>
<feature type="transmembrane region" description="Helical" evidence="1">
    <location>
        <begin position="110"/>
        <end position="133"/>
    </location>
</feature>
<keyword evidence="4" id="KW-1185">Reference proteome</keyword>
<comment type="caution">
    <text evidence="3">The sequence shown here is derived from an EMBL/GenBank/DDBJ whole genome shotgun (WGS) entry which is preliminary data.</text>
</comment>
<feature type="chain" id="PRO_5045319102" evidence="2">
    <location>
        <begin position="27"/>
        <end position="161"/>
    </location>
</feature>
<name>A0ABP1RG08_9HEXA</name>
<proteinExistence type="predicted"/>
<keyword evidence="1" id="KW-0472">Membrane</keyword>
<protein>
    <submittedName>
        <fullName evidence="3">Uncharacterized protein</fullName>
    </submittedName>
</protein>
<dbReference type="EMBL" id="CAXLJM020000072">
    <property type="protein sequence ID" value="CAL8126520.1"/>
    <property type="molecule type" value="Genomic_DNA"/>
</dbReference>
<evidence type="ECO:0000313" key="4">
    <source>
        <dbReference type="Proteomes" id="UP001642540"/>
    </source>
</evidence>
<gene>
    <name evidence="3" type="ORF">ODALV1_LOCUS21434</name>
</gene>
<keyword evidence="1" id="KW-1133">Transmembrane helix</keyword>
<organism evidence="3 4">
    <name type="scientific">Orchesella dallaii</name>
    <dbReference type="NCBI Taxonomy" id="48710"/>
    <lineage>
        <taxon>Eukaryota</taxon>
        <taxon>Metazoa</taxon>
        <taxon>Ecdysozoa</taxon>
        <taxon>Arthropoda</taxon>
        <taxon>Hexapoda</taxon>
        <taxon>Collembola</taxon>
        <taxon>Entomobryomorpha</taxon>
        <taxon>Entomobryoidea</taxon>
        <taxon>Orchesellidae</taxon>
        <taxon>Orchesellinae</taxon>
        <taxon>Orchesella</taxon>
    </lineage>
</organism>
<evidence type="ECO:0000256" key="1">
    <source>
        <dbReference type="SAM" id="Phobius"/>
    </source>
</evidence>
<feature type="signal peptide" evidence="2">
    <location>
        <begin position="1"/>
        <end position="26"/>
    </location>
</feature>
<accession>A0ABP1RG08</accession>